<gene>
    <name evidence="2" type="ORF">SAMN02745220_03254</name>
</gene>
<dbReference type="Proteomes" id="UP000184603">
    <property type="component" value="Unassembled WGS sequence"/>
</dbReference>
<feature type="chain" id="PRO_5012274869" description="Outer membrane lipoprotein-sorting protein" evidence="1">
    <location>
        <begin position="29"/>
        <end position="237"/>
    </location>
</feature>
<sequence>MYNILQSFIYIFALCGILALPTANTAIANDLTANEILSRMKKVYANAQTYQDKGLVKIVIRFPERVHTVKKPFATAFNRPSRFRFEFKNIEPFVKTSTFIAYQNGQDIRAHWDLDEGVSQIKTIGDALATAAGISGGSARTVPTLLLQEESRFRNAILLYSPRRTADEVIDGIDCYQIEDPNDYRDLTLWIDKKEFLLRKIYQYQDLQNSKNEATTTYNPILNGVVTEKMLEFDPFR</sequence>
<proteinExistence type="predicted"/>
<dbReference type="OrthoDB" id="5518393at2"/>
<evidence type="ECO:0000313" key="2">
    <source>
        <dbReference type="EMBL" id="SHO50104.1"/>
    </source>
</evidence>
<evidence type="ECO:0000313" key="3">
    <source>
        <dbReference type="Proteomes" id="UP000184603"/>
    </source>
</evidence>
<keyword evidence="1" id="KW-0732">Signal</keyword>
<dbReference type="EMBL" id="FRFE01000017">
    <property type="protein sequence ID" value="SHO50104.1"/>
    <property type="molecule type" value="Genomic_DNA"/>
</dbReference>
<protein>
    <recommendedName>
        <fullName evidence="4">Outer membrane lipoprotein-sorting protein</fullName>
    </recommendedName>
</protein>
<evidence type="ECO:0000256" key="1">
    <source>
        <dbReference type="SAM" id="SignalP"/>
    </source>
</evidence>
<organism evidence="2 3">
    <name type="scientific">Desulfopila aestuarii DSM 18488</name>
    <dbReference type="NCBI Taxonomy" id="1121416"/>
    <lineage>
        <taxon>Bacteria</taxon>
        <taxon>Pseudomonadati</taxon>
        <taxon>Thermodesulfobacteriota</taxon>
        <taxon>Desulfobulbia</taxon>
        <taxon>Desulfobulbales</taxon>
        <taxon>Desulfocapsaceae</taxon>
        <taxon>Desulfopila</taxon>
    </lineage>
</organism>
<feature type="signal peptide" evidence="1">
    <location>
        <begin position="1"/>
        <end position="28"/>
    </location>
</feature>
<dbReference type="RefSeq" id="WP_073614726.1">
    <property type="nucleotide sequence ID" value="NZ_FRFE01000017.1"/>
</dbReference>
<keyword evidence="3" id="KW-1185">Reference proteome</keyword>
<accession>A0A1M7YBT6</accession>
<evidence type="ECO:0008006" key="4">
    <source>
        <dbReference type="Google" id="ProtNLM"/>
    </source>
</evidence>
<dbReference type="AlphaFoldDB" id="A0A1M7YBT6"/>
<name>A0A1M7YBT6_9BACT</name>
<reference evidence="2 3" key="1">
    <citation type="submission" date="2016-12" db="EMBL/GenBank/DDBJ databases">
        <authorList>
            <person name="Song W.-J."/>
            <person name="Kurnit D.M."/>
        </authorList>
    </citation>
    <scope>NUCLEOTIDE SEQUENCE [LARGE SCALE GENOMIC DNA]</scope>
    <source>
        <strain evidence="2 3">DSM 18488</strain>
    </source>
</reference>